<organism evidence="9 10">
    <name type="scientific">Stichopus japonicus</name>
    <name type="common">Sea cucumber</name>
    <dbReference type="NCBI Taxonomy" id="307972"/>
    <lineage>
        <taxon>Eukaryota</taxon>
        <taxon>Metazoa</taxon>
        <taxon>Echinodermata</taxon>
        <taxon>Eleutherozoa</taxon>
        <taxon>Echinozoa</taxon>
        <taxon>Holothuroidea</taxon>
        <taxon>Aspidochirotacea</taxon>
        <taxon>Aspidochirotida</taxon>
        <taxon>Stichopodidae</taxon>
        <taxon>Apostichopus</taxon>
    </lineage>
</organism>
<dbReference type="AlphaFoldDB" id="A0A2G8K6A6"/>
<dbReference type="PRINTS" id="PR00463">
    <property type="entry name" value="EP450I"/>
</dbReference>
<evidence type="ECO:0000313" key="10">
    <source>
        <dbReference type="Proteomes" id="UP000230750"/>
    </source>
</evidence>
<evidence type="ECO:0000256" key="1">
    <source>
        <dbReference type="ARBA" id="ARBA00010617"/>
    </source>
</evidence>
<keyword evidence="6 8" id="KW-0503">Monooxygenase</keyword>
<accession>A0A2G8K6A6</accession>
<dbReference type="SUPFAM" id="SSF48264">
    <property type="entry name" value="Cytochrome P450"/>
    <property type="match status" value="1"/>
</dbReference>
<dbReference type="PANTHER" id="PTHR24289:SF15">
    <property type="entry name" value="CYTOCHROME P450 FAMILY 1 SUBFAMILY B MEMBER 1"/>
    <property type="match status" value="1"/>
</dbReference>
<evidence type="ECO:0000256" key="5">
    <source>
        <dbReference type="ARBA" id="ARBA00023004"/>
    </source>
</evidence>
<comment type="similarity">
    <text evidence="1 8">Belongs to the cytochrome P450 family.</text>
</comment>
<dbReference type="GO" id="GO:0004508">
    <property type="term" value="F:steroid 17-alpha-monooxygenase activity"/>
    <property type="evidence" value="ECO:0007669"/>
    <property type="project" value="TreeGrafter"/>
</dbReference>
<dbReference type="Pfam" id="PF00067">
    <property type="entry name" value="p450"/>
    <property type="match status" value="1"/>
</dbReference>
<evidence type="ECO:0000256" key="7">
    <source>
        <dbReference type="PIRSR" id="PIRSR602401-1"/>
    </source>
</evidence>
<comment type="caution">
    <text evidence="9">The sequence shown here is derived from an EMBL/GenBank/DDBJ whole genome shotgun (WGS) entry which is preliminary data.</text>
</comment>
<feature type="binding site" description="axial binding residue" evidence="7">
    <location>
        <position position="400"/>
    </location>
    <ligand>
        <name>heme</name>
        <dbReference type="ChEBI" id="CHEBI:30413"/>
    </ligand>
    <ligandPart>
        <name>Fe</name>
        <dbReference type="ChEBI" id="CHEBI:18248"/>
    </ligandPart>
</feature>
<evidence type="ECO:0000256" key="2">
    <source>
        <dbReference type="ARBA" id="ARBA00022617"/>
    </source>
</evidence>
<keyword evidence="4 8" id="KW-0560">Oxidoreductase</keyword>
<keyword evidence="3 7" id="KW-0479">Metal-binding</keyword>
<dbReference type="Proteomes" id="UP000230750">
    <property type="component" value="Unassembled WGS sequence"/>
</dbReference>
<dbReference type="OrthoDB" id="1055148at2759"/>
<dbReference type="GO" id="GO:0042446">
    <property type="term" value="P:hormone biosynthetic process"/>
    <property type="evidence" value="ECO:0007669"/>
    <property type="project" value="TreeGrafter"/>
</dbReference>
<dbReference type="PROSITE" id="PS00086">
    <property type="entry name" value="CYTOCHROME_P450"/>
    <property type="match status" value="1"/>
</dbReference>
<gene>
    <name evidence="9" type="ORF">BSL78_19648</name>
</gene>
<proteinExistence type="inferred from homology"/>
<dbReference type="InterPro" id="IPR001128">
    <property type="entry name" value="Cyt_P450"/>
</dbReference>
<dbReference type="InterPro" id="IPR017972">
    <property type="entry name" value="Cyt_P450_CS"/>
</dbReference>
<dbReference type="Gene3D" id="1.10.630.10">
    <property type="entry name" value="Cytochrome P450"/>
    <property type="match status" value="2"/>
</dbReference>
<evidence type="ECO:0000313" key="9">
    <source>
        <dbReference type="EMBL" id="PIK43489.1"/>
    </source>
</evidence>
<dbReference type="STRING" id="307972.A0A2G8K6A6"/>
<name>A0A2G8K6A6_STIJA</name>
<dbReference type="EMBL" id="MRZV01000846">
    <property type="protein sequence ID" value="PIK43489.1"/>
    <property type="molecule type" value="Genomic_DNA"/>
</dbReference>
<dbReference type="GO" id="GO:0005506">
    <property type="term" value="F:iron ion binding"/>
    <property type="evidence" value="ECO:0007669"/>
    <property type="project" value="InterPro"/>
</dbReference>
<dbReference type="GO" id="GO:0042448">
    <property type="term" value="P:progesterone metabolic process"/>
    <property type="evidence" value="ECO:0007669"/>
    <property type="project" value="TreeGrafter"/>
</dbReference>
<evidence type="ECO:0000256" key="6">
    <source>
        <dbReference type="ARBA" id="ARBA00023033"/>
    </source>
</evidence>
<keyword evidence="2 7" id="KW-0349">Heme</keyword>
<sequence>MLKNKKPHLPPGIVDVPGPLGIPIFGNLFQLGAEPYLSFCKWAERFGDVVRIKLGSRTVIVLNGTRAIHQALIKQSIVFSGRPNLSGFLSAIEINGGSVAFSSYDESWKIHRRIAENAVRYFTSGKQSVHVEHHVTHEAKELIKFVMKGKERVIMDPSKLLKLSVSNVMAGMIFQERHNLDHEDVRGIVNELERVIDSIGGSNKADFLPWLGVLVPSLKKDYQTFTTQLRDILTVHIDKHLENYESGMDTDILYYLMTLAENLDPKQKAELNLTDERIQQEIREEIDEVVGRGRLPCITDRGNLPLTEAFLAEVSRHASVVATTVPHSTINDTVLGGGYNYFIPKDVVVMVNLYSIHHDPKMWDEPEKFDPRRFLSEDGAKLDTDKVNSLMRFGAGRRKCVGIEIAQMELFLFFTIIIHQCFLKNVEGQELSLQRKGSLLVMHPLKYEMEMTQR</sequence>
<dbReference type="InterPro" id="IPR002401">
    <property type="entry name" value="Cyt_P450_E_grp-I"/>
</dbReference>
<keyword evidence="5 7" id="KW-0408">Iron</keyword>
<dbReference type="PANTHER" id="PTHR24289">
    <property type="entry name" value="STEROID 17-ALPHA-HYDROXYLASE/17,20 LYASE"/>
    <property type="match status" value="1"/>
</dbReference>
<evidence type="ECO:0000256" key="8">
    <source>
        <dbReference type="RuleBase" id="RU000461"/>
    </source>
</evidence>
<reference evidence="9 10" key="1">
    <citation type="journal article" date="2017" name="PLoS Biol.">
        <title>The sea cucumber genome provides insights into morphological evolution and visceral regeneration.</title>
        <authorList>
            <person name="Zhang X."/>
            <person name="Sun L."/>
            <person name="Yuan J."/>
            <person name="Sun Y."/>
            <person name="Gao Y."/>
            <person name="Zhang L."/>
            <person name="Li S."/>
            <person name="Dai H."/>
            <person name="Hamel J.F."/>
            <person name="Liu C."/>
            <person name="Yu Y."/>
            <person name="Liu S."/>
            <person name="Lin W."/>
            <person name="Guo K."/>
            <person name="Jin S."/>
            <person name="Xu P."/>
            <person name="Storey K.B."/>
            <person name="Huan P."/>
            <person name="Zhang T."/>
            <person name="Zhou Y."/>
            <person name="Zhang J."/>
            <person name="Lin C."/>
            <person name="Li X."/>
            <person name="Xing L."/>
            <person name="Huo D."/>
            <person name="Sun M."/>
            <person name="Wang L."/>
            <person name="Mercier A."/>
            <person name="Li F."/>
            <person name="Yang H."/>
            <person name="Xiang J."/>
        </authorList>
    </citation>
    <scope>NUCLEOTIDE SEQUENCE [LARGE SCALE GENOMIC DNA]</scope>
    <source>
        <strain evidence="9">Shaxun</strain>
        <tissue evidence="9">Muscle</tissue>
    </source>
</reference>
<comment type="cofactor">
    <cofactor evidence="7">
        <name>heme</name>
        <dbReference type="ChEBI" id="CHEBI:30413"/>
    </cofactor>
</comment>
<keyword evidence="10" id="KW-1185">Reference proteome</keyword>
<dbReference type="PRINTS" id="PR00385">
    <property type="entry name" value="P450"/>
</dbReference>
<protein>
    <submittedName>
        <fullName evidence="9">Putative cytochrome P450 1A1-like</fullName>
    </submittedName>
</protein>
<dbReference type="GO" id="GO:0020037">
    <property type="term" value="F:heme binding"/>
    <property type="evidence" value="ECO:0007669"/>
    <property type="project" value="InterPro"/>
</dbReference>
<evidence type="ECO:0000256" key="3">
    <source>
        <dbReference type="ARBA" id="ARBA00022723"/>
    </source>
</evidence>
<evidence type="ECO:0000256" key="4">
    <source>
        <dbReference type="ARBA" id="ARBA00023002"/>
    </source>
</evidence>
<dbReference type="InterPro" id="IPR036396">
    <property type="entry name" value="Cyt_P450_sf"/>
</dbReference>